<name>A0A6C0I523_9ZZZZ</name>
<accession>A0A6C0I523</accession>
<dbReference type="AlphaFoldDB" id="A0A6C0I523"/>
<feature type="region of interest" description="Disordered" evidence="1">
    <location>
        <begin position="1"/>
        <end position="22"/>
    </location>
</feature>
<reference evidence="2" key="1">
    <citation type="journal article" date="2020" name="Nature">
        <title>Giant virus diversity and host interactions through global metagenomics.</title>
        <authorList>
            <person name="Schulz F."/>
            <person name="Roux S."/>
            <person name="Paez-Espino D."/>
            <person name="Jungbluth S."/>
            <person name="Walsh D.A."/>
            <person name="Denef V.J."/>
            <person name="McMahon K.D."/>
            <person name="Konstantinidis K.T."/>
            <person name="Eloe-Fadrosh E.A."/>
            <person name="Kyrpides N.C."/>
            <person name="Woyke T."/>
        </authorList>
    </citation>
    <scope>NUCLEOTIDE SEQUENCE</scope>
    <source>
        <strain evidence="2">GVMAG-M-3300023184-190</strain>
    </source>
</reference>
<organism evidence="2">
    <name type="scientific">viral metagenome</name>
    <dbReference type="NCBI Taxonomy" id="1070528"/>
    <lineage>
        <taxon>unclassified sequences</taxon>
        <taxon>metagenomes</taxon>
        <taxon>organismal metagenomes</taxon>
    </lineage>
</organism>
<sequence length="89" mass="10347">MESGEPRKQKQTRRRRRVDASMSGFKKVCESARQTRSCEARGIAYRSRNIATPNLDGLFTPTTTTRPLIRPPLDYPDIVRFFYIKNLAR</sequence>
<proteinExistence type="predicted"/>
<evidence type="ECO:0000313" key="2">
    <source>
        <dbReference type="EMBL" id="QHT87243.1"/>
    </source>
</evidence>
<evidence type="ECO:0000256" key="1">
    <source>
        <dbReference type="SAM" id="MobiDB-lite"/>
    </source>
</evidence>
<dbReference type="EMBL" id="MN740085">
    <property type="protein sequence ID" value="QHT87243.1"/>
    <property type="molecule type" value="Genomic_DNA"/>
</dbReference>
<protein>
    <submittedName>
        <fullName evidence="2">Uncharacterized protein</fullName>
    </submittedName>
</protein>